<evidence type="ECO:0000313" key="1">
    <source>
        <dbReference type="EMBL" id="VVC02527.1"/>
    </source>
</evidence>
<proteinExistence type="predicted"/>
<gene>
    <name evidence="1" type="ORF">LFW2832_00054</name>
</gene>
<organism evidence="1 2">
    <name type="scientific">Candidatus Bilamarchaeum dharawalense</name>
    <dbReference type="NCBI Taxonomy" id="2885759"/>
    <lineage>
        <taxon>Archaea</taxon>
        <taxon>Candidatus Micrarchaeota</taxon>
        <taxon>Candidatus Micrarchaeia</taxon>
        <taxon>Candidatus Anstonellales</taxon>
        <taxon>Candidatus Bilamarchaeaceae</taxon>
        <taxon>Candidatus Bilamarchaeum</taxon>
    </lineage>
</organism>
<dbReference type="Proteomes" id="UP000789941">
    <property type="component" value="Unassembled WGS sequence"/>
</dbReference>
<comment type="caution">
    <text evidence="1">The sequence shown here is derived from an EMBL/GenBank/DDBJ whole genome shotgun (WGS) entry which is preliminary data.</text>
</comment>
<dbReference type="EMBL" id="CABMJJ010000001">
    <property type="protein sequence ID" value="VVC02527.1"/>
    <property type="molecule type" value="Genomic_DNA"/>
</dbReference>
<accession>A0A5E4LNP9</accession>
<evidence type="ECO:0000313" key="2">
    <source>
        <dbReference type="Proteomes" id="UP000789941"/>
    </source>
</evidence>
<sequence>MRPIQELVHMYRQAHNGSHAPIEQAIIAKMEHASNMTDYGTVHFVLTQKGMSDAIMIRALQLYAKTPIFDGDHVVDIIGRDHSDSIKAVAFKVLADRFLLLTLQRLEHQGASPSLQGPLSSAISHCTELCLRGNHTTTLSAFRRHEEAKSSRVPLRVACV</sequence>
<reference evidence="1 2" key="1">
    <citation type="submission" date="2019-08" db="EMBL/GenBank/DDBJ databases">
        <authorList>
            <person name="Vazquez-Campos X."/>
        </authorList>
    </citation>
    <scope>NUCLEOTIDE SEQUENCE [LARGE SCALE GENOMIC DNA]</scope>
    <source>
        <strain evidence="1">LFW-283_2</strain>
    </source>
</reference>
<dbReference type="AlphaFoldDB" id="A0A5E4LNP9"/>
<name>A0A5E4LNP9_9ARCH</name>
<protein>
    <submittedName>
        <fullName evidence="1">Uncharacterized protein</fullName>
    </submittedName>
</protein>